<reference evidence="5 6" key="1">
    <citation type="journal article" date="2010" name="PLoS ONE">
        <title>The glycobiome of the rumen bacterium Butyrivibrio proteoclasticus B316(T) highlights adaptation to a polysaccharide-rich environment.</title>
        <authorList>
            <person name="Kelly W.J."/>
            <person name="Leahy S.C."/>
            <person name="Altermann E."/>
            <person name="Yeoman C.J."/>
            <person name="Dunne J.C."/>
            <person name="Kong Z."/>
            <person name="Pacheco D.M."/>
            <person name="Li D."/>
            <person name="Noel S.J."/>
            <person name="Moon C.D."/>
            <person name="Cookson A.L."/>
            <person name="Attwood G.T."/>
        </authorList>
    </citation>
    <scope>NUCLEOTIDE SEQUENCE [LARGE SCALE GENOMIC DNA]</scope>
    <source>
        <strain evidence="6">ATCC 51982 / DSM 14932 / B316</strain>
    </source>
</reference>
<dbReference type="Gene3D" id="1.10.10.60">
    <property type="entry name" value="Homeodomain-like"/>
    <property type="match status" value="2"/>
</dbReference>
<dbReference type="Pfam" id="PF12833">
    <property type="entry name" value="HTH_18"/>
    <property type="match status" value="1"/>
</dbReference>
<dbReference type="InterPro" id="IPR009057">
    <property type="entry name" value="Homeodomain-like_sf"/>
</dbReference>
<dbReference type="eggNOG" id="COG2207">
    <property type="taxonomic scope" value="Bacteria"/>
</dbReference>
<evidence type="ECO:0000313" key="5">
    <source>
        <dbReference type="EMBL" id="ADL34305.1"/>
    </source>
</evidence>
<keyword evidence="3" id="KW-0804">Transcription</keyword>
<dbReference type="AlphaFoldDB" id="E0RV35"/>
<dbReference type="SMART" id="SM00342">
    <property type="entry name" value="HTH_ARAC"/>
    <property type="match status" value="1"/>
</dbReference>
<dbReference type="InterPro" id="IPR003313">
    <property type="entry name" value="AraC-bd"/>
</dbReference>
<dbReference type="Pfam" id="PF02311">
    <property type="entry name" value="AraC_binding"/>
    <property type="match status" value="1"/>
</dbReference>
<dbReference type="STRING" id="515622.bpr_I1568"/>
<dbReference type="SUPFAM" id="SSF46689">
    <property type="entry name" value="Homeodomain-like"/>
    <property type="match status" value="2"/>
</dbReference>
<dbReference type="PANTHER" id="PTHR43280:SF34">
    <property type="entry name" value="ARAC-FAMILY TRANSCRIPTIONAL REGULATOR"/>
    <property type="match status" value="1"/>
</dbReference>
<dbReference type="PANTHER" id="PTHR43280">
    <property type="entry name" value="ARAC-FAMILY TRANSCRIPTIONAL REGULATOR"/>
    <property type="match status" value="1"/>
</dbReference>
<dbReference type="Proteomes" id="UP000001299">
    <property type="component" value="Chromosome 1"/>
</dbReference>
<accession>E0RV35</accession>
<keyword evidence="6" id="KW-1185">Reference proteome</keyword>
<dbReference type="EMBL" id="CP001810">
    <property type="protein sequence ID" value="ADL34305.1"/>
    <property type="molecule type" value="Genomic_DNA"/>
</dbReference>
<feature type="domain" description="HTH araC/xylS-type" evidence="4">
    <location>
        <begin position="200"/>
        <end position="296"/>
    </location>
</feature>
<dbReference type="InterPro" id="IPR037923">
    <property type="entry name" value="HTH-like"/>
</dbReference>
<evidence type="ECO:0000259" key="4">
    <source>
        <dbReference type="PROSITE" id="PS01124"/>
    </source>
</evidence>
<dbReference type="eggNOG" id="COG1917">
    <property type="taxonomic scope" value="Bacteria"/>
</dbReference>
<name>E0RV35_BUTPB</name>
<keyword evidence="1" id="KW-0805">Transcription regulation</keyword>
<organism evidence="5 6">
    <name type="scientific">Butyrivibrio proteoclasticus (strain ATCC 51982 / DSM 14932 / B316)</name>
    <name type="common">Clostridium proteoclasticum</name>
    <dbReference type="NCBI Taxonomy" id="515622"/>
    <lineage>
        <taxon>Bacteria</taxon>
        <taxon>Bacillati</taxon>
        <taxon>Bacillota</taxon>
        <taxon>Clostridia</taxon>
        <taxon>Lachnospirales</taxon>
        <taxon>Lachnospiraceae</taxon>
        <taxon>Butyrivibrio</taxon>
    </lineage>
</organism>
<dbReference type="GO" id="GO:0043565">
    <property type="term" value="F:sequence-specific DNA binding"/>
    <property type="evidence" value="ECO:0007669"/>
    <property type="project" value="InterPro"/>
</dbReference>
<dbReference type="InterPro" id="IPR014710">
    <property type="entry name" value="RmlC-like_jellyroll"/>
</dbReference>
<dbReference type="SUPFAM" id="SSF51215">
    <property type="entry name" value="Regulatory protein AraC"/>
    <property type="match status" value="1"/>
</dbReference>
<dbReference type="KEGG" id="bpb:bpr_I1568"/>
<dbReference type="HOGENOM" id="CLU_000445_88_3_9"/>
<keyword evidence="2" id="KW-0238">DNA-binding</keyword>
<evidence type="ECO:0000256" key="1">
    <source>
        <dbReference type="ARBA" id="ARBA00023015"/>
    </source>
</evidence>
<sequence length="296" mass="34685">MTKDYDEKIPYSDYEQKGYLEQDFRFFHIKDRINIDVPYHYHDFHKVILILGGNVKYLIEGREYELLPFDFVLVNRHLIHKPVTYQNEGDLSGDGGKNDYYDRVILYLSDGFLSKYGLLDAFAKAKEIGSYVVRFPGDVSTSLYEQFIKIERDIQREKDEYAGELLTRIDVLKALIDFNKACISEDFGFKPEARYNRKVIELINYITENLSGDLSIDYLADHFYMSKYHMMRVFKNETGYSIHQYISEKRILYARNQIMSGIPATTACLECGFKDYSSFSRAFKNQLGMLPSDIKS</sequence>
<evidence type="ECO:0000256" key="3">
    <source>
        <dbReference type="ARBA" id="ARBA00023163"/>
    </source>
</evidence>
<dbReference type="RefSeq" id="WP_013280959.1">
    <property type="nucleotide sequence ID" value="NC_014387.1"/>
</dbReference>
<gene>
    <name evidence="5" type="ordered locus">bpr_I1568</name>
</gene>
<dbReference type="GO" id="GO:0003700">
    <property type="term" value="F:DNA-binding transcription factor activity"/>
    <property type="evidence" value="ECO:0007669"/>
    <property type="project" value="InterPro"/>
</dbReference>
<evidence type="ECO:0000313" key="6">
    <source>
        <dbReference type="Proteomes" id="UP000001299"/>
    </source>
</evidence>
<proteinExistence type="predicted"/>
<evidence type="ECO:0000256" key="2">
    <source>
        <dbReference type="ARBA" id="ARBA00023125"/>
    </source>
</evidence>
<dbReference type="PROSITE" id="PS01124">
    <property type="entry name" value="HTH_ARAC_FAMILY_2"/>
    <property type="match status" value="1"/>
</dbReference>
<dbReference type="InterPro" id="IPR018060">
    <property type="entry name" value="HTH_AraC"/>
</dbReference>
<protein>
    <submittedName>
        <fullName evidence="5">Transcriptional regulator AraC family</fullName>
    </submittedName>
</protein>
<dbReference type="Gene3D" id="2.60.120.10">
    <property type="entry name" value="Jelly Rolls"/>
    <property type="match status" value="1"/>
</dbReference>